<organism evidence="2 3">
    <name type="scientific">Tetraparma gracilis</name>
    <dbReference type="NCBI Taxonomy" id="2962635"/>
    <lineage>
        <taxon>Eukaryota</taxon>
        <taxon>Sar</taxon>
        <taxon>Stramenopiles</taxon>
        <taxon>Ochrophyta</taxon>
        <taxon>Bolidophyceae</taxon>
        <taxon>Parmales</taxon>
        <taxon>Triparmaceae</taxon>
        <taxon>Tetraparma</taxon>
    </lineage>
</organism>
<evidence type="ECO:0000313" key="3">
    <source>
        <dbReference type="Proteomes" id="UP001165060"/>
    </source>
</evidence>
<feature type="domain" description="ABC1 atypical kinase-like" evidence="1">
    <location>
        <begin position="112"/>
        <end position="371"/>
    </location>
</feature>
<sequence length="537" mass="58981">MPPPSPLPPPATATERLLRATKFWSATVPVIATYYATYARLAALDRVYPLIGRDCLTDDECRVEWERNHEYGADVLATVINDLKGFYVKTGQIIASRQDLFPKEYTEALKGLTDYLDPMPLEQVRAVLDLELRSLGLTFPDVFEAFDPTPLGAASVAQVHKAALTPRFGGGPIAVKVQRPGIEGKLMGDVRNLVNLSRPLRGNKAMPVDYFVVFSELEAQLADEFDFLAEAGAMRRIRAHLSADPYTKRPRPLAITMPQPKEGLVTRRMLCMDFLPGVPLSRAAEEMKARGIEPDSPEARLFGEKLLGALTDSFAKSILELGFFHADPHPGNIFVLENGDIGLIDFGQVKQISEEQRRTLAKVMVALDDRESDSNPEDLKKIGDLALELGVELREDAKPEGPAAVAMWLFDGSVEELPGGYDKGELSPNSPVKELKSFPQDLVLVGRSTVLLKGLSSRLGIPWSLSHEWSAVARTVLNPPEAAVAARGAGVRLALAAAARWLSGRVERAVMALPAPLRTRLLGAVLRWKKLFRRRAA</sequence>
<proteinExistence type="predicted"/>
<dbReference type="Proteomes" id="UP001165060">
    <property type="component" value="Unassembled WGS sequence"/>
</dbReference>
<dbReference type="CDD" id="cd05121">
    <property type="entry name" value="ABC1_ADCK3-like"/>
    <property type="match status" value="1"/>
</dbReference>
<evidence type="ECO:0000259" key="1">
    <source>
        <dbReference type="Pfam" id="PF03109"/>
    </source>
</evidence>
<keyword evidence="3" id="KW-1185">Reference proteome</keyword>
<dbReference type="InterPro" id="IPR051130">
    <property type="entry name" value="Mito_struct-func_regulator"/>
</dbReference>
<gene>
    <name evidence="2" type="ORF">TeGR_g12357</name>
</gene>
<comment type="caution">
    <text evidence="2">The sequence shown here is derived from an EMBL/GenBank/DDBJ whole genome shotgun (WGS) entry which is preliminary data.</text>
</comment>
<dbReference type="PANTHER" id="PTHR43173:SF12">
    <property type="entry name" value="PROTEIN KINASE SUPERFAMILY PROTEIN"/>
    <property type="match status" value="1"/>
</dbReference>
<dbReference type="PANTHER" id="PTHR43173">
    <property type="entry name" value="ABC1 FAMILY PROTEIN"/>
    <property type="match status" value="1"/>
</dbReference>
<dbReference type="SUPFAM" id="SSF56112">
    <property type="entry name" value="Protein kinase-like (PK-like)"/>
    <property type="match status" value="1"/>
</dbReference>
<dbReference type="InterPro" id="IPR011009">
    <property type="entry name" value="Kinase-like_dom_sf"/>
</dbReference>
<dbReference type="EMBL" id="BRYB01000701">
    <property type="protein sequence ID" value="GMI35727.1"/>
    <property type="molecule type" value="Genomic_DNA"/>
</dbReference>
<protein>
    <recommendedName>
        <fullName evidence="1">ABC1 atypical kinase-like domain-containing protein</fullName>
    </recommendedName>
</protein>
<dbReference type="InterPro" id="IPR004147">
    <property type="entry name" value="ABC1_dom"/>
</dbReference>
<evidence type="ECO:0000313" key="2">
    <source>
        <dbReference type="EMBL" id="GMI35727.1"/>
    </source>
</evidence>
<accession>A0ABQ6MXN8</accession>
<dbReference type="Pfam" id="PF03109">
    <property type="entry name" value="ABC1"/>
    <property type="match status" value="1"/>
</dbReference>
<reference evidence="2 3" key="1">
    <citation type="journal article" date="2023" name="Commun. Biol.">
        <title>Genome analysis of Parmales, the sister group of diatoms, reveals the evolutionary specialization of diatoms from phago-mixotrophs to photoautotrophs.</title>
        <authorList>
            <person name="Ban H."/>
            <person name="Sato S."/>
            <person name="Yoshikawa S."/>
            <person name="Yamada K."/>
            <person name="Nakamura Y."/>
            <person name="Ichinomiya M."/>
            <person name="Sato N."/>
            <person name="Blanc-Mathieu R."/>
            <person name="Endo H."/>
            <person name="Kuwata A."/>
            <person name="Ogata H."/>
        </authorList>
    </citation>
    <scope>NUCLEOTIDE SEQUENCE [LARGE SCALE GENOMIC DNA]</scope>
</reference>
<name>A0ABQ6MXN8_9STRA</name>